<evidence type="ECO:0000256" key="6">
    <source>
        <dbReference type="ARBA" id="ARBA00023136"/>
    </source>
</evidence>
<proteinExistence type="inferred from homology"/>
<dbReference type="OrthoDB" id="1682423at2"/>
<keyword evidence="3" id="KW-1003">Cell membrane</keyword>
<reference evidence="9 10" key="1">
    <citation type="submission" date="2017-10" db="EMBL/GenBank/DDBJ databases">
        <title>Effective Description of Clostridium neonatale sp. nov. linked to necrotizing enterocolitis in neonates and a clarification of species assignable to the genus Clostridium (Prazmowski 1880) emend. Lawson and Rainey 2016.</title>
        <authorList>
            <person name="Bernard K."/>
            <person name="Burdz T."/>
            <person name="Wiebe D."/>
            <person name="Balcewich B."/>
            <person name="Alfa M."/>
            <person name="Bernier A.-M."/>
        </authorList>
    </citation>
    <scope>NUCLEOTIDE SEQUENCE [LARGE SCALE GENOMIC DNA]</scope>
    <source>
        <strain evidence="9 10">LCDC99A005</strain>
    </source>
</reference>
<dbReference type="Gene3D" id="3.30.240.20">
    <property type="entry name" value="bsu07140 like domains"/>
    <property type="match status" value="2"/>
</dbReference>
<comment type="subcellular location">
    <subcellularLocation>
        <location evidence="1">Cell membrane</location>
        <topology evidence="1">Multi-pass membrane protein</topology>
    </subcellularLocation>
</comment>
<evidence type="ECO:0000256" key="4">
    <source>
        <dbReference type="ARBA" id="ARBA00022692"/>
    </source>
</evidence>
<comment type="similarity">
    <text evidence="2">Belongs to the UPF0702 family.</text>
</comment>
<gene>
    <name evidence="9" type="ORF">CQ394_12015</name>
</gene>
<comment type="caution">
    <text evidence="9">The sequence shown here is derived from an EMBL/GenBank/DDBJ whole genome shotgun (WGS) entry which is preliminary data.</text>
</comment>
<accession>A0A2A7MKN3</accession>
<feature type="domain" description="YetF C-terminal" evidence="8">
    <location>
        <begin position="79"/>
        <end position="241"/>
    </location>
</feature>
<evidence type="ECO:0000313" key="9">
    <source>
        <dbReference type="EMBL" id="PEG32382.1"/>
    </source>
</evidence>
<dbReference type="Proteomes" id="UP000220840">
    <property type="component" value="Unassembled WGS sequence"/>
</dbReference>
<keyword evidence="6" id="KW-0472">Membrane</keyword>
<evidence type="ECO:0000256" key="7">
    <source>
        <dbReference type="SAM" id="MobiDB-lite"/>
    </source>
</evidence>
<dbReference type="InterPro" id="IPR023090">
    <property type="entry name" value="UPF0702_alpha/beta_dom_sf"/>
</dbReference>
<dbReference type="Pfam" id="PF04239">
    <property type="entry name" value="DUF421"/>
    <property type="match status" value="1"/>
</dbReference>
<dbReference type="GO" id="GO:0005886">
    <property type="term" value="C:plasma membrane"/>
    <property type="evidence" value="ECO:0007669"/>
    <property type="project" value="UniProtKB-SubCell"/>
</dbReference>
<keyword evidence="10" id="KW-1185">Reference proteome</keyword>
<keyword evidence="4" id="KW-0812">Transmembrane</keyword>
<keyword evidence="5" id="KW-1133">Transmembrane helix</keyword>
<organism evidence="9 10">
    <name type="scientific">Clostridium neonatale</name>
    <dbReference type="NCBI Taxonomy" id="137838"/>
    <lineage>
        <taxon>Bacteria</taxon>
        <taxon>Bacillati</taxon>
        <taxon>Bacillota</taxon>
        <taxon>Clostridia</taxon>
        <taxon>Eubacteriales</taxon>
        <taxon>Clostridiaceae</taxon>
        <taxon>Clostridium</taxon>
    </lineage>
</organism>
<evidence type="ECO:0000256" key="1">
    <source>
        <dbReference type="ARBA" id="ARBA00004651"/>
    </source>
</evidence>
<dbReference type="InterPro" id="IPR007353">
    <property type="entry name" value="DUF421"/>
</dbReference>
<evidence type="ECO:0000256" key="5">
    <source>
        <dbReference type="ARBA" id="ARBA00022989"/>
    </source>
</evidence>
<protein>
    <submittedName>
        <fullName evidence="9">DUF421 domain-containing protein</fullName>
    </submittedName>
</protein>
<dbReference type="AlphaFoldDB" id="A0A2A7MKN3"/>
<dbReference type="EMBL" id="PDCJ01000001">
    <property type="protein sequence ID" value="PEG32382.1"/>
    <property type="molecule type" value="Genomic_DNA"/>
</dbReference>
<evidence type="ECO:0000259" key="8">
    <source>
        <dbReference type="Pfam" id="PF04239"/>
    </source>
</evidence>
<sequence>MIIVFIRTALLYLLVVITMRLMGKRQIGELQPYEFVITIMISDLASLPMQDQRLPLLQGIIPIVTLLFLKTIITQVELKFQRARDFLDGAPCILIYKGKINYQALKKQQLNIDELFEELRLANYFNLDEIQYAILENSGQLSILPANYNSSSGSSNSSSSSSSCSCNQSKNSSSASGSNTTDKKYNTSKTPDAQLPKVLISDGKINKSSLTSINKDEEWIKGVLKRHNIPSIDEVLIAMYDTEGKFKFQLYGDYEKECKK</sequence>
<dbReference type="PANTHER" id="PTHR34582:SF6">
    <property type="entry name" value="UPF0702 TRANSMEMBRANE PROTEIN YCAP"/>
    <property type="match status" value="1"/>
</dbReference>
<feature type="region of interest" description="Disordered" evidence="7">
    <location>
        <begin position="157"/>
        <end position="190"/>
    </location>
</feature>
<evidence type="ECO:0000256" key="3">
    <source>
        <dbReference type="ARBA" id="ARBA00022475"/>
    </source>
</evidence>
<dbReference type="RefSeq" id="WP_058296525.1">
    <property type="nucleotide sequence ID" value="NZ_CAMRXG010000087.1"/>
</dbReference>
<evidence type="ECO:0000313" key="10">
    <source>
        <dbReference type="Proteomes" id="UP000220840"/>
    </source>
</evidence>
<dbReference type="STRING" id="137838.GCA_001458595_03894"/>
<name>A0A2A7MKN3_9CLOT</name>
<evidence type="ECO:0000256" key="2">
    <source>
        <dbReference type="ARBA" id="ARBA00006448"/>
    </source>
</evidence>
<dbReference type="PANTHER" id="PTHR34582">
    <property type="entry name" value="UPF0702 TRANSMEMBRANE PROTEIN YCAP"/>
    <property type="match status" value="1"/>
</dbReference>
<feature type="compositionally biased region" description="Low complexity" evidence="7">
    <location>
        <begin position="157"/>
        <end position="179"/>
    </location>
</feature>